<dbReference type="Proteomes" id="UP000054776">
    <property type="component" value="Unassembled WGS sequence"/>
</dbReference>
<organism evidence="1 2">
    <name type="scientific">Trichinella spiralis</name>
    <name type="common">Trichina worm</name>
    <dbReference type="NCBI Taxonomy" id="6334"/>
    <lineage>
        <taxon>Eukaryota</taxon>
        <taxon>Metazoa</taxon>
        <taxon>Ecdysozoa</taxon>
        <taxon>Nematoda</taxon>
        <taxon>Enoplea</taxon>
        <taxon>Dorylaimia</taxon>
        <taxon>Trichinellida</taxon>
        <taxon>Trichinellidae</taxon>
        <taxon>Trichinella</taxon>
    </lineage>
</organism>
<evidence type="ECO:0000313" key="2">
    <source>
        <dbReference type="Proteomes" id="UP000054776"/>
    </source>
</evidence>
<protein>
    <submittedName>
        <fullName evidence="1">Uncharacterized protein</fullName>
    </submittedName>
</protein>
<proteinExistence type="predicted"/>
<keyword evidence="2" id="KW-1185">Reference proteome</keyword>
<dbReference type="EMBL" id="JYDH01000277">
    <property type="protein sequence ID" value="KRY27177.1"/>
    <property type="molecule type" value="Genomic_DNA"/>
</dbReference>
<sequence length="94" mass="10834">MGFRSYIRSRSSSTPIGPLSFFRPLRESLRPRGVDIDHFGYPCFRGILNYRLCFRRADEAHTFAFLDVYSKTPLVDEVMGDGEKLLHYPVTATD</sequence>
<name>A0A0V1ARI3_TRISP</name>
<reference evidence="1 2" key="1">
    <citation type="submission" date="2015-01" db="EMBL/GenBank/DDBJ databases">
        <title>Evolution of Trichinella species and genotypes.</title>
        <authorList>
            <person name="Korhonen P.K."/>
            <person name="Edoardo P."/>
            <person name="Giuseppe L.R."/>
            <person name="Gasser R.B."/>
        </authorList>
    </citation>
    <scope>NUCLEOTIDE SEQUENCE [LARGE SCALE GENOMIC DNA]</scope>
    <source>
        <strain evidence="1">ISS3</strain>
    </source>
</reference>
<comment type="caution">
    <text evidence="1">The sequence shown here is derived from an EMBL/GenBank/DDBJ whole genome shotgun (WGS) entry which is preliminary data.</text>
</comment>
<dbReference type="InParanoid" id="A0A0V1ARI3"/>
<evidence type="ECO:0000313" key="1">
    <source>
        <dbReference type="EMBL" id="KRY27177.1"/>
    </source>
</evidence>
<gene>
    <name evidence="1" type="ORF">T01_4755</name>
</gene>
<dbReference type="AlphaFoldDB" id="A0A0V1ARI3"/>
<accession>A0A0V1ARI3</accession>